<sequence>MDVGDQELPGGGLTRAGGVFESDELIARVNRAMRAMWSRLDSLPCTDPFWSRTNRRPTWYKVQQLADDCLAQDMSDEVARWALIGFEMHAGSFSGLQLIAEEAAVRDEALHDLIAVAEWVWLEVGVDPAAYPDLERALQQVGQARLSALRGPGGHLERAAVAGSAFLHGMSFAEAIGRQRWDLFLHALIVPGPDECTSSAEGSTLPSAESQQLARARECLRNDVTAVVDLIDAAHWWAAYRQTDVSYRLGELLEAVPRDAIQRLVDRGLIAPNRALFP</sequence>
<proteinExistence type="predicted"/>
<protein>
    <submittedName>
        <fullName evidence="1">Uncharacterized protein</fullName>
    </submittedName>
</protein>
<dbReference type="Proteomes" id="UP000619479">
    <property type="component" value="Unassembled WGS sequence"/>
</dbReference>
<dbReference type="RefSeq" id="WP_203754578.1">
    <property type="nucleotide sequence ID" value="NZ_BAAAUC010000053.1"/>
</dbReference>
<reference evidence="1" key="1">
    <citation type="submission" date="2021-01" db="EMBL/GenBank/DDBJ databases">
        <title>Whole genome shotgun sequence of Actinoplanes cyaneus NBRC 14990.</title>
        <authorList>
            <person name="Komaki H."/>
            <person name="Tamura T."/>
        </authorList>
    </citation>
    <scope>NUCLEOTIDE SEQUENCE</scope>
    <source>
        <strain evidence="1">NBRC 14990</strain>
    </source>
</reference>
<comment type="caution">
    <text evidence="1">The sequence shown here is derived from an EMBL/GenBank/DDBJ whole genome shotgun (WGS) entry which is preliminary data.</text>
</comment>
<evidence type="ECO:0000313" key="2">
    <source>
        <dbReference type="Proteomes" id="UP000619479"/>
    </source>
</evidence>
<keyword evidence="2" id="KW-1185">Reference proteome</keyword>
<evidence type="ECO:0000313" key="1">
    <source>
        <dbReference type="EMBL" id="GID70576.1"/>
    </source>
</evidence>
<name>A0A919ISR6_9ACTN</name>
<dbReference type="EMBL" id="BOMH01000077">
    <property type="protein sequence ID" value="GID70576.1"/>
    <property type="molecule type" value="Genomic_DNA"/>
</dbReference>
<accession>A0A919ISR6</accession>
<gene>
    <name evidence="1" type="ORF">Acy02nite_84570</name>
</gene>
<organism evidence="1 2">
    <name type="scientific">Actinoplanes cyaneus</name>
    <dbReference type="NCBI Taxonomy" id="52696"/>
    <lineage>
        <taxon>Bacteria</taxon>
        <taxon>Bacillati</taxon>
        <taxon>Actinomycetota</taxon>
        <taxon>Actinomycetes</taxon>
        <taxon>Micromonosporales</taxon>
        <taxon>Micromonosporaceae</taxon>
        <taxon>Actinoplanes</taxon>
    </lineage>
</organism>
<dbReference type="AlphaFoldDB" id="A0A919ISR6"/>